<dbReference type="InterPro" id="IPR005829">
    <property type="entry name" value="Sugar_transporter_CS"/>
</dbReference>
<accession>A0A1B8NVD4</accession>
<keyword evidence="7 9" id="KW-0472">Membrane</keyword>
<feature type="transmembrane region" description="Helical" evidence="9">
    <location>
        <begin position="80"/>
        <end position="103"/>
    </location>
</feature>
<evidence type="ECO:0000256" key="5">
    <source>
        <dbReference type="ARBA" id="ARBA00022692"/>
    </source>
</evidence>
<dbReference type="InterPro" id="IPR020846">
    <property type="entry name" value="MFS_dom"/>
</dbReference>
<evidence type="ECO:0000256" key="7">
    <source>
        <dbReference type="ARBA" id="ARBA00023136"/>
    </source>
</evidence>
<proteinExistence type="inferred from homology"/>
<dbReference type="AlphaFoldDB" id="A0A1B8NVD4"/>
<sequence length="493" mass="52286">MPNAPGHGGKVLVSVLLGTFTVSLNNSALNLAVADLMATFEASATDVSWVVTLFMITMGMTMPLTGYLADRFGRRRIYLLGLWGFLAGSALGALAQSLAGIIFARGLQGVAAGLMIPLSLSLIFSAYPADQRGRASGIWGFAVMIAPAIGPSVGGLLLEISHWRALFLMNMPCALLGLLCSYRYLPAEAANRRRRFDLPGFALITLGMGAILSSLGQVDTLADLLGLRTLLPLTAGLLALLLFVHVERSADTPLLDLSLFSYPGYRLSVILACLQSIILFGCILLVPLWMQNALGFRPLTTGLVFLATALAASACSPIAGRLIDRYPPQWCIGAGLLITMASLLGLATLTEATPVWMIGAWMGLRGLGLGCAYLPSTTVGMRDLPESQVAQASAMNNMSRRLISSLGIVALSIHYDTAVQVALQEGVPYTEASATALHHAFLALAALAVLCLPLSWQLGRAVTRQTPASTDKASFPIHTHEHSLKTASSRRPE</sequence>
<keyword evidence="6 9" id="KW-1133">Transmembrane helix</keyword>
<evidence type="ECO:0000313" key="11">
    <source>
        <dbReference type="EMBL" id="OBX33966.1"/>
    </source>
</evidence>
<gene>
    <name evidence="11" type="primary">emrY</name>
    <name evidence="11" type="ORF">A8U91_03010</name>
</gene>
<feature type="transmembrane region" description="Helical" evidence="9">
    <location>
        <begin position="50"/>
        <end position="68"/>
    </location>
</feature>
<dbReference type="PROSITE" id="PS50850">
    <property type="entry name" value="MFS"/>
    <property type="match status" value="1"/>
</dbReference>
<evidence type="ECO:0000256" key="1">
    <source>
        <dbReference type="ARBA" id="ARBA00004651"/>
    </source>
</evidence>
<feature type="transmembrane region" description="Helical" evidence="9">
    <location>
        <begin position="164"/>
        <end position="184"/>
    </location>
</feature>
<feature type="transmembrane region" description="Helical" evidence="9">
    <location>
        <begin position="109"/>
        <end position="127"/>
    </location>
</feature>
<dbReference type="Gene3D" id="1.20.1720.10">
    <property type="entry name" value="Multidrug resistance protein D"/>
    <property type="match status" value="1"/>
</dbReference>
<protein>
    <submittedName>
        <fullName evidence="11">Putative multidrug resistance protein EmrY</fullName>
    </submittedName>
</protein>
<feature type="transmembrane region" description="Helical" evidence="9">
    <location>
        <begin position="302"/>
        <end position="323"/>
    </location>
</feature>
<feature type="transmembrane region" description="Helical" evidence="9">
    <location>
        <begin position="355"/>
        <end position="374"/>
    </location>
</feature>
<dbReference type="InterPro" id="IPR004638">
    <property type="entry name" value="EmrB-like"/>
</dbReference>
<feature type="transmembrane region" description="Helical" evidence="9">
    <location>
        <begin position="435"/>
        <end position="456"/>
    </location>
</feature>
<dbReference type="InterPro" id="IPR011701">
    <property type="entry name" value="MFS"/>
</dbReference>
<dbReference type="EMBL" id="MAJD01000002">
    <property type="protein sequence ID" value="OBX33966.1"/>
    <property type="molecule type" value="Genomic_DNA"/>
</dbReference>
<dbReference type="PANTHER" id="PTHR42718:SF9">
    <property type="entry name" value="MAJOR FACILITATOR SUPERFAMILY MULTIDRUG TRANSPORTER MFSC"/>
    <property type="match status" value="1"/>
</dbReference>
<feature type="transmembrane region" description="Helical" evidence="9">
    <location>
        <begin position="227"/>
        <end position="246"/>
    </location>
</feature>
<dbReference type="Pfam" id="PF07690">
    <property type="entry name" value="MFS_1"/>
    <property type="match status" value="1"/>
</dbReference>
<feature type="transmembrane region" description="Helical" evidence="9">
    <location>
        <begin position="267"/>
        <end position="290"/>
    </location>
</feature>
<evidence type="ECO:0000256" key="8">
    <source>
        <dbReference type="SAM" id="MobiDB-lite"/>
    </source>
</evidence>
<dbReference type="NCBIfam" id="TIGR00711">
    <property type="entry name" value="efflux_EmrB"/>
    <property type="match status" value="1"/>
</dbReference>
<keyword evidence="3" id="KW-0813">Transport</keyword>
<evidence type="ECO:0000256" key="4">
    <source>
        <dbReference type="ARBA" id="ARBA00022475"/>
    </source>
</evidence>
<feature type="transmembrane region" description="Helical" evidence="9">
    <location>
        <begin position="330"/>
        <end position="349"/>
    </location>
</feature>
<keyword evidence="4" id="KW-1003">Cell membrane</keyword>
<feature type="region of interest" description="Disordered" evidence="8">
    <location>
        <begin position="469"/>
        <end position="493"/>
    </location>
</feature>
<dbReference type="PROSITE" id="PS00216">
    <property type="entry name" value="SUGAR_TRANSPORT_1"/>
    <property type="match status" value="1"/>
</dbReference>
<feature type="transmembrane region" description="Helical" evidence="9">
    <location>
        <begin position="139"/>
        <end position="158"/>
    </location>
</feature>
<comment type="caution">
    <text evidence="11">The sequence shown here is derived from an EMBL/GenBank/DDBJ whole genome shotgun (WGS) entry which is preliminary data.</text>
</comment>
<dbReference type="Gene3D" id="1.20.1250.20">
    <property type="entry name" value="MFS general substrate transporter like domains"/>
    <property type="match status" value="1"/>
</dbReference>
<feature type="transmembrane region" description="Helical" evidence="9">
    <location>
        <begin position="402"/>
        <end position="423"/>
    </location>
</feature>
<evidence type="ECO:0000256" key="2">
    <source>
        <dbReference type="ARBA" id="ARBA00008537"/>
    </source>
</evidence>
<reference evidence="11 12" key="1">
    <citation type="submission" date="2016-06" db="EMBL/GenBank/DDBJ databases">
        <title>Genome sequence of halotolerant plant growth promoting strain of Halomonas elongata HEK1 isolated from salterns of Rann of Kutch, Gujarat, India.</title>
        <authorList>
            <person name="Gaba S."/>
            <person name="Singh R.N."/>
            <person name="Abrol S."/>
            <person name="Kaushik R."/>
            <person name="Saxena A.K."/>
        </authorList>
    </citation>
    <scope>NUCLEOTIDE SEQUENCE [LARGE SCALE GENOMIC DNA]</scope>
    <source>
        <strain evidence="11 12">HEK1</strain>
    </source>
</reference>
<evidence type="ECO:0000256" key="9">
    <source>
        <dbReference type="SAM" id="Phobius"/>
    </source>
</evidence>
<evidence type="ECO:0000256" key="3">
    <source>
        <dbReference type="ARBA" id="ARBA00022448"/>
    </source>
</evidence>
<dbReference type="GO" id="GO:0022857">
    <property type="term" value="F:transmembrane transporter activity"/>
    <property type="evidence" value="ECO:0007669"/>
    <property type="project" value="InterPro"/>
</dbReference>
<name>A0A1B8NVD4_HALEL</name>
<dbReference type="PATRIC" id="fig|2746.7.peg.3094"/>
<dbReference type="InterPro" id="IPR036259">
    <property type="entry name" value="MFS_trans_sf"/>
</dbReference>
<comment type="subcellular location">
    <subcellularLocation>
        <location evidence="1">Cell membrane</location>
        <topology evidence="1">Multi-pass membrane protein</topology>
    </subcellularLocation>
</comment>
<dbReference type="SUPFAM" id="SSF103473">
    <property type="entry name" value="MFS general substrate transporter"/>
    <property type="match status" value="1"/>
</dbReference>
<dbReference type="Proteomes" id="UP000092504">
    <property type="component" value="Unassembled WGS sequence"/>
</dbReference>
<feature type="domain" description="Major facilitator superfamily (MFS) profile" evidence="10">
    <location>
        <begin position="11"/>
        <end position="463"/>
    </location>
</feature>
<feature type="transmembrane region" description="Helical" evidence="9">
    <location>
        <begin position="196"/>
        <end position="215"/>
    </location>
</feature>
<dbReference type="PANTHER" id="PTHR42718">
    <property type="entry name" value="MAJOR FACILITATOR SUPERFAMILY MULTIDRUG TRANSPORTER MFSC"/>
    <property type="match status" value="1"/>
</dbReference>
<evidence type="ECO:0000259" key="10">
    <source>
        <dbReference type="PROSITE" id="PS50850"/>
    </source>
</evidence>
<evidence type="ECO:0000256" key="6">
    <source>
        <dbReference type="ARBA" id="ARBA00022989"/>
    </source>
</evidence>
<keyword evidence="5 9" id="KW-0812">Transmembrane</keyword>
<organism evidence="11 12">
    <name type="scientific">Halomonas elongata</name>
    <dbReference type="NCBI Taxonomy" id="2746"/>
    <lineage>
        <taxon>Bacteria</taxon>
        <taxon>Pseudomonadati</taxon>
        <taxon>Pseudomonadota</taxon>
        <taxon>Gammaproteobacteria</taxon>
        <taxon>Oceanospirillales</taxon>
        <taxon>Halomonadaceae</taxon>
        <taxon>Halomonas</taxon>
    </lineage>
</organism>
<comment type="similarity">
    <text evidence="2">Belongs to the major facilitator superfamily. EmrB family.</text>
</comment>
<evidence type="ECO:0000313" key="12">
    <source>
        <dbReference type="Proteomes" id="UP000092504"/>
    </source>
</evidence>
<dbReference type="GO" id="GO:0005886">
    <property type="term" value="C:plasma membrane"/>
    <property type="evidence" value="ECO:0007669"/>
    <property type="project" value="UniProtKB-SubCell"/>
</dbReference>
<feature type="compositionally biased region" description="Basic and acidic residues" evidence="8">
    <location>
        <begin position="478"/>
        <end position="493"/>
    </location>
</feature>